<dbReference type="InterPro" id="IPR024964">
    <property type="entry name" value="CTLH/CRA"/>
</dbReference>
<organism evidence="2 3">
    <name type="scientific">Cryptococcus amylolentus CBS 6039</name>
    <dbReference type="NCBI Taxonomy" id="1295533"/>
    <lineage>
        <taxon>Eukaryota</taxon>
        <taxon>Fungi</taxon>
        <taxon>Dikarya</taxon>
        <taxon>Basidiomycota</taxon>
        <taxon>Agaricomycotina</taxon>
        <taxon>Tremellomycetes</taxon>
        <taxon>Tremellales</taxon>
        <taxon>Cryptococcaceae</taxon>
        <taxon>Cryptococcus</taxon>
    </lineage>
</organism>
<gene>
    <name evidence="2" type="ORF">L202_00046</name>
</gene>
<evidence type="ECO:0000259" key="1">
    <source>
        <dbReference type="PROSITE" id="PS50897"/>
    </source>
</evidence>
<dbReference type="AlphaFoldDB" id="A0A1E3I876"/>
<dbReference type="PANTHER" id="PTHR12864">
    <property type="entry name" value="RAN BINDING PROTEIN 9-RELATED"/>
    <property type="match status" value="1"/>
</dbReference>
<evidence type="ECO:0000313" key="2">
    <source>
        <dbReference type="EMBL" id="ODN84011.1"/>
    </source>
</evidence>
<dbReference type="InterPro" id="IPR013144">
    <property type="entry name" value="CRA_dom"/>
</dbReference>
<dbReference type="InterPro" id="IPR050618">
    <property type="entry name" value="Ubq-SigPath_Reg"/>
</dbReference>
<dbReference type="EMBL" id="AWGJ01000001">
    <property type="protein sequence ID" value="ODN84011.1"/>
    <property type="molecule type" value="Genomic_DNA"/>
</dbReference>
<dbReference type="GeneID" id="30151355"/>
<dbReference type="InterPro" id="IPR006594">
    <property type="entry name" value="LisH"/>
</dbReference>
<dbReference type="STRING" id="1295533.A0A1E3I876"/>
<dbReference type="SMART" id="SM00757">
    <property type="entry name" value="CRA"/>
    <property type="match status" value="1"/>
</dbReference>
<protein>
    <recommendedName>
        <fullName evidence="1">CTLH domain-containing protein</fullName>
    </recommendedName>
</protein>
<dbReference type="RefSeq" id="XP_018997814.1">
    <property type="nucleotide sequence ID" value="XM_019133109.1"/>
</dbReference>
<name>A0A1E3I876_9TREE</name>
<dbReference type="Pfam" id="PF08513">
    <property type="entry name" value="LisH"/>
    <property type="match status" value="1"/>
</dbReference>
<dbReference type="SMART" id="SM00668">
    <property type="entry name" value="CTLH"/>
    <property type="match status" value="1"/>
</dbReference>
<dbReference type="Pfam" id="PF10607">
    <property type="entry name" value="CTLH"/>
    <property type="match status" value="1"/>
</dbReference>
<sequence>MAHQRSLDQSMFSDLVEGAQVDKHDLNALVLDYLLIEGFSDAAVEFARETGLPVDVDHDLVNERLGIRQAVEDGRVEEAVLRTNELDPEILDNNAPLLFHLKLLRLVELIRSDNLDTALEFATHELAPRGAQNPEFLSDLERAMALLAFPDLARYADDSSPSDKKPALAPDTAALFEEAAFDPIKGLMKKAHRVQVARELNMAILENQGYGTDTKLSGLIRLMAWGEQKLVESSGMPIPEAEQNRGRAWADAVLGVGLDC</sequence>
<dbReference type="PROSITE" id="PS50896">
    <property type="entry name" value="LISH"/>
    <property type="match status" value="1"/>
</dbReference>
<dbReference type="Proteomes" id="UP000094065">
    <property type="component" value="Unassembled WGS sequence"/>
</dbReference>
<dbReference type="SMART" id="SM00667">
    <property type="entry name" value="LisH"/>
    <property type="match status" value="1"/>
</dbReference>
<proteinExistence type="predicted"/>
<reference evidence="2 3" key="1">
    <citation type="submission" date="2016-06" db="EMBL/GenBank/DDBJ databases">
        <title>Evolution of pathogenesis and genome organization in the Tremellales.</title>
        <authorList>
            <person name="Cuomo C."/>
            <person name="Litvintseva A."/>
            <person name="Heitman J."/>
            <person name="Chen Y."/>
            <person name="Sun S."/>
            <person name="Springer D."/>
            <person name="Dromer F."/>
            <person name="Young S."/>
            <person name="Zeng Q."/>
            <person name="Chapman S."/>
            <person name="Gujja S."/>
            <person name="Saif S."/>
            <person name="Birren B."/>
        </authorList>
    </citation>
    <scope>NUCLEOTIDE SEQUENCE [LARGE SCALE GENOMIC DNA]</scope>
    <source>
        <strain evidence="2 3">CBS 6039</strain>
    </source>
</reference>
<dbReference type="PROSITE" id="PS50897">
    <property type="entry name" value="CTLH"/>
    <property type="match status" value="1"/>
</dbReference>
<dbReference type="InterPro" id="IPR006595">
    <property type="entry name" value="CTLH_C"/>
</dbReference>
<keyword evidence="3" id="KW-1185">Reference proteome</keyword>
<accession>A0A1E3I876</accession>
<dbReference type="OrthoDB" id="2415936at2759"/>
<feature type="domain" description="CTLH" evidence="1">
    <location>
        <begin position="61"/>
        <end position="117"/>
    </location>
</feature>
<evidence type="ECO:0000313" key="3">
    <source>
        <dbReference type="Proteomes" id="UP000094065"/>
    </source>
</evidence>
<comment type="caution">
    <text evidence="2">The sequence shown here is derived from an EMBL/GenBank/DDBJ whole genome shotgun (WGS) entry which is preliminary data.</text>
</comment>